<protein>
    <recommendedName>
        <fullName evidence="3">ADP-ribosylglycohydrolase family protein</fullName>
    </recommendedName>
</protein>
<dbReference type="Proteomes" id="UP000634308">
    <property type="component" value="Unassembled WGS sequence"/>
</dbReference>
<dbReference type="SUPFAM" id="SSF101478">
    <property type="entry name" value="ADP-ribosylglycohydrolase"/>
    <property type="match status" value="1"/>
</dbReference>
<dbReference type="EMBL" id="BMQM01000044">
    <property type="protein sequence ID" value="GGR73517.1"/>
    <property type="molecule type" value="Genomic_DNA"/>
</dbReference>
<evidence type="ECO:0008006" key="3">
    <source>
        <dbReference type="Google" id="ProtNLM"/>
    </source>
</evidence>
<dbReference type="InterPro" id="IPR005502">
    <property type="entry name" value="Ribosyl_crysJ1"/>
</dbReference>
<dbReference type="InterPro" id="IPR050792">
    <property type="entry name" value="ADP-ribosylglycohydrolase"/>
</dbReference>
<reference evidence="2" key="1">
    <citation type="journal article" date="2019" name="Int. J. Syst. Evol. Microbiol.">
        <title>The Global Catalogue of Microorganisms (GCM) 10K type strain sequencing project: providing services to taxonomists for standard genome sequencing and annotation.</title>
        <authorList>
            <consortium name="The Broad Institute Genomics Platform"/>
            <consortium name="The Broad Institute Genome Sequencing Center for Infectious Disease"/>
            <person name="Wu L."/>
            <person name="Ma J."/>
        </authorList>
    </citation>
    <scope>NUCLEOTIDE SEQUENCE [LARGE SCALE GENOMIC DNA]</scope>
    <source>
        <strain evidence="2">JCM 31404</strain>
    </source>
</reference>
<dbReference type="PANTHER" id="PTHR16222:SF12">
    <property type="entry name" value="ADP-RIBOSYLGLYCOHYDROLASE-RELATED"/>
    <property type="match status" value="1"/>
</dbReference>
<gene>
    <name evidence="1" type="ORF">GCM10008959_38570</name>
</gene>
<comment type="caution">
    <text evidence="1">The sequence shown here is derived from an EMBL/GenBank/DDBJ whole genome shotgun (WGS) entry which is preliminary data.</text>
</comment>
<evidence type="ECO:0000313" key="2">
    <source>
        <dbReference type="Proteomes" id="UP000634308"/>
    </source>
</evidence>
<keyword evidence="2" id="KW-1185">Reference proteome</keyword>
<dbReference type="InterPro" id="IPR036705">
    <property type="entry name" value="Ribosyl_crysJ1_sf"/>
</dbReference>
<dbReference type="Pfam" id="PF03747">
    <property type="entry name" value="ADP_ribosyl_GH"/>
    <property type="match status" value="1"/>
</dbReference>
<dbReference type="PANTHER" id="PTHR16222">
    <property type="entry name" value="ADP-RIBOSYLGLYCOHYDROLASE"/>
    <property type="match status" value="1"/>
</dbReference>
<evidence type="ECO:0000313" key="1">
    <source>
        <dbReference type="EMBL" id="GGR73517.1"/>
    </source>
</evidence>
<sequence>MMIAVARALIATPQLSAEALSGELRDTFTQWLDDPENNRAPGMTCLRACQALKEGVPWPHATIPGSKGCGANMRVQPIATVPAATTRAGAAQLQAAMTHGHATALAASDLTAHTLHLLLDGALPAELPTHLRQYVQAQRTTYHHAWLGDLWTHTPEPSPEDFIARGWDECSDALERALQASTGLPLHADPCHYSGEGWIAEEAFATGLLCFLLFPQDPVRALQLAATTSGDSDSIACITGSLLGAHLGIHSFPTDWTDQIEYSQELHTLARALTTLSSKGA</sequence>
<proteinExistence type="predicted"/>
<name>A0ABQ2RYZ5_9DEIO</name>
<accession>A0ABQ2RYZ5</accession>
<organism evidence="1 2">
    <name type="scientific">Deinococcus seoulensis</name>
    <dbReference type="NCBI Taxonomy" id="1837379"/>
    <lineage>
        <taxon>Bacteria</taxon>
        <taxon>Thermotogati</taxon>
        <taxon>Deinococcota</taxon>
        <taxon>Deinococci</taxon>
        <taxon>Deinococcales</taxon>
        <taxon>Deinococcaceae</taxon>
        <taxon>Deinococcus</taxon>
    </lineage>
</organism>
<dbReference type="Gene3D" id="1.10.4080.10">
    <property type="entry name" value="ADP-ribosylation/Crystallin J1"/>
    <property type="match status" value="1"/>
</dbReference>